<evidence type="ECO:0000256" key="11">
    <source>
        <dbReference type="ARBA" id="ARBA00023125"/>
    </source>
</evidence>
<dbReference type="GO" id="GO:1990077">
    <property type="term" value="C:primosome complex"/>
    <property type="evidence" value="ECO:0007669"/>
    <property type="project" value="UniProtKB-KW"/>
</dbReference>
<dbReference type="SMART" id="SM00400">
    <property type="entry name" value="ZnF_CHCC"/>
    <property type="match status" value="1"/>
</dbReference>
<dbReference type="PANTHER" id="PTHR30313">
    <property type="entry name" value="DNA PRIMASE"/>
    <property type="match status" value="1"/>
</dbReference>
<name>A0A6P1MIC9_9FIRM</name>
<dbReference type="InterPro" id="IPR002694">
    <property type="entry name" value="Znf_CHC2"/>
</dbReference>
<evidence type="ECO:0000256" key="10">
    <source>
        <dbReference type="ARBA" id="ARBA00022842"/>
    </source>
</evidence>
<feature type="domain" description="Zinc finger CHC2-type" evidence="13">
    <location>
        <begin position="36"/>
        <end position="90"/>
    </location>
</feature>
<proteinExistence type="predicted"/>
<evidence type="ECO:0000256" key="4">
    <source>
        <dbReference type="ARBA" id="ARBA00022679"/>
    </source>
</evidence>
<keyword evidence="7" id="KW-0479">Metal-binding</keyword>
<comment type="cofactor">
    <cofactor evidence="1">
        <name>Zn(2+)</name>
        <dbReference type="ChEBI" id="CHEBI:29105"/>
    </cofactor>
</comment>
<dbReference type="PANTHER" id="PTHR30313:SF2">
    <property type="entry name" value="DNA PRIMASE"/>
    <property type="match status" value="1"/>
</dbReference>
<evidence type="ECO:0000256" key="6">
    <source>
        <dbReference type="ARBA" id="ARBA00022705"/>
    </source>
</evidence>
<keyword evidence="4" id="KW-0808">Transferase</keyword>
<dbReference type="InterPro" id="IPR013264">
    <property type="entry name" value="DNAG_N"/>
</dbReference>
<gene>
    <name evidence="14" type="ORF">Ami3637_15870</name>
</gene>
<evidence type="ECO:0000256" key="7">
    <source>
        <dbReference type="ARBA" id="ARBA00022723"/>
    </source>
</evidence>
<keyword evidence="3" id="KW-0639">Primosome</keyword>
<dbReference type="KEGG" id="amic:Ami3637_15870"/>
<dbReference type="Pfam" id="PF01807">
    <property type="entry name" value="Zn_ribbon_DnaG"/>
    <property type="match status" value="1"/>
</dbReference>
<reference evidence="14 15" key="1">
    <citation type="submission" date="2020-01" db="EMBL/GenBank/DDBJ databases">
        <title>Genomic analysis of Aminipila sp. CBA3637.</title>
        <authorList>
            <person name="Kim Y.B."/>
            <person name="Roh S.W."/>
        </authorList>
    </citation>
    <scope>NUCLEOTIDE SEQUENCE [LARGE SCALE GENOMIC DNA]</scope>
    <source>
        <strain evidence="14 15">CBA3637</strain>
    </source>
</reference>
<dbReference type="EMBL" id="CP047591">
    <property type="protein sequence ID" value="QHI73657.1"/>
    <property type="molecule type" value="Genomic_DNA"/>
</dbReference>
<dbReference type="GO" id="GO:0003677">
    <property type="term" value="F:DNA binding"/>
    <property type="evidence" value="ECO:0007669"/>
    <property type="project" value="UniProtKB-KW"/>
</dbReference>
<evidence type="ECO:0000256" key="3">
    <source>
        <dbReference type="ARBA" id="ARBA00022515"/>
    </source>
</evidence>
<keyword evidence="9" id="KW-0862">Zinc</keyword>
<dbReference type="InterPro" id="IPR036977">
    <property type="entry name" value="DNA_primase_Znf_CHC2"/>
</dbReference>
<evidence type="ECO:0000256" key="5">
    <source>
        <dbReference type="ARBA" id="ARBA00022695"/>
    </source>
</evidence>
<accession>A0A6P1MIC9</accession>
<dbReference type="FunFam" id="3.90.580.10:FF:000001">
    <property type="entry name" value="DNA primase"/>
    <property type="match status" value="1"/>
</dbReference>
<keyword evidence="10" id="KW-0460">Magnesium</keyword>
<protein>
    <recommendedName>
        <fullName evidence="13">Zinc finger CHC2-type domain-containing protein</fullName>
    </recommendedName>
</protein>
<evidence type="ECO:0000259" key="13">
    <source>
        <dbReference type="SMART" id="SM00400"/>
    </source>
</evidence>
<dbReference type="Gene3D" id="3.90.580.10">
    <property type="entry name" value="Zinc finger, CHC2-type domain"/>
    <property type="match status" value="1"/>
</dbReference>
<dbReference type="GO" id="GO:0005737">
    <property type="term" value="C:cytoplasm"/>
    <property type="evidence" value="ECO:0007669"/>
    <property type="project" value="TreeGrafter"/>
</dbReference>
<dbReference type="Pfam" id="PF08275">
    <property type="entry name" value="DNAG_N"/>
    <property type="match status" value="1"/>
</dbReference>
<evidence type="ECO:0000313" key="15">
    <source>
        <dbReference type="Proteomes" id="UP000463883"/>
    </source>
</evidence>
<dbReference type="AlphaFoldDB" id="A0A6P1MIC9"/>
<keyword evidence="2" id="KW-0240">DNA-directed RNA polymerase</keyword>
<dbReference type="GO" id="GO:0008270">
    <property type="term" value="F:zinc ion binding"/>
    <property type="evidence" value="ECO:0007669"/>
    <property type="project" value="UniProtKB-KW"/>
</dbReference>
<dbReference type="InterPro" id="IPR050219">
    <property type="entry name" value="DnaG_primase"/>
</dbReference>
<dbReference type="Proteomes" id="UP000463883">
    <property type="component" value="Chromosome"/>
</dbReference>
<evidence type="ECO:0000256" key="1">
    <source>
        <dbReference type="ARBA" id="ARBA00001947"/>
    </source>
</evidence>
<evidence type="ECO:0000256" key="9">
    <source>
        <dbReference type="ARBA" id="ARBA00022833"/>
    </source>
</evidence>
<dbReference type="InterPro" id="IPR037068">
    <property type="entry name" value="DNA_primase_core_N_sf"/>
</dbReference>
<evidence type="ECO:0000256" key="8">
    <source>
        <dbReference type="ARBA" id="ARBA00022771"/>
    </source>
</evidence>
<keyword evidence="5" id="KW-0548">Nucleotidyltransferase</keyword>
<keyword evidence="6" id="KW-0235">DNA replication</keyword>
<dbReference type="GO" id="GO:0006269">
    <property type="term" value="P:DNA replication, synthesis of primer"/>
    <property type="evidence" value="ECO:0007669"/>
    <property type="project" value="UniProtKB-KW"/>
</dbReference>
<keyword evidence="11" id="KW-0238">DNA-binding</keyword>
<dbReference type="Gene3D" id="3.90.980.10">
    <property type="entry name" value="DNA primase, catalytic core, N-terminal domain"/>
    <property type="match status" value="1"/>
</dbReference>
<sequence length="171" mass="19594">MSKSFNDSVTEEIKSRCNIVDVIGQVVALKRMGSNFKGVCPFHNEKTPSFVVSEAKQIFTCFGCGATGDVFEFVKKYYNLDFPGTVEKLAREYGVEYVNNYKEDGRKELYYQINKEAATYYLKAFCQKSNPGLTYMLKRGIQPVTLKKFGIGYADGEWDSLYRYFLSKTLM</sequence>
<dbReference type="GO" id="GO:0000428">
    <property type="term" value="C:DNA-directed RNA polymerase complex"/>
    <property type="evidence" value="ECO:0007669"/>
    <property type="project" value="UniProtKB-KW"/>
</dbReference>
<evidence type="ECO:0000313" key="14">
    <source>
        <dbReference type="EMBL" id="QHI73657.1"/>
    </source>
</evidence>
<keyword evidence="8" id="KW-0863">Zinc-finger</keyword>
<dbReference type="SUPFAM" id="SSF56731">
    <property type="entry name" value="DNA primase core"/>
    <property type="match status" value="1"/>
</dbReference>
<dbReference type="SUPFAM" id="SSF57783">
    <property type="entry name" value="Zinc beta-ribbon"/>
    <property type="match status" value="1"/>
</dbReference>
<evidence type="ECO:0000256" key="12">
    <source>
        <dbReference type="ARBA" id="ARBA00023163"/>
    </source>
</evidence>
<evidence type="ECO:0000256" key="2">
    <source>
        <dbReference type="ARBA" id="ARBA00022478"/>
    </source>
</evidence>
<keyword evidence="15" id="KW-1185">Reference proteome</keyword>
<keyword evidence="12" id="KW-0804">Transcription</keyword>
<organism evidence="14 15">
    <name type="scientific">Aminipila terrae</name>
    <dbReference type="NCBI Taxonomy" id="2697030"/>
    <lineage>
        <taxon>Bacteria</taxon>
        <taxon>Bacillati</taxon>
        <taxon>Bacillota</taxon>
        <taxon>Clostridia</taxon>
        <taxon>Peptostreptococcales</taxon>
        <taxon>Anaerovoracaceae</taxon>
        <taxon>Aminipila</taxon>
    </lineage>
</organism>
<dbReference type="GO" id="GO:0003899">
    <property type="term" value="F:DNA-directed RNA polymerase activity"/>
    <property type="evidence" value="ECO:0007669"/>
    <property type="project" value="InterPro"/>
</dbReference>